<keyword evidence="3" id="KW-1185">Reference proteome</keyword>
<proteinExistence type="predicted"/>
<dbReference type="EMBL" id="CM001219">
    <property type="protein sequence ID" value="AES71637.1"/>
    <property type="molecule type" value="Genomic_DNA"/>
</dbReference>
<evidence type="ECO:0000313" key="2">
    <source>
        <dbReference type="EnsemblPlants" id="AES71637"/>
    </source>
</evidence>
<evidence type="ECO:0000313" key="3">
    <source>
        <dbReference type="Proteomes" id="UP000002051"/>
    </source>
</evidence>
<reference evidence="1 3" key="2">
    <citation type="journal article" date="2014" name="BMC Genomics">
        <title>An improved genome release (version Mt4.0) for the model legume Medicago truncatula.</title>
        <authorList>
            <person name="Tang H."/>
            <person name="Krishnakumar V."/>
            <person name="Bidwell S."/>
            <person name="Rosen B."/>
            <person name="Chan A."/>
            <person name="Zhou S."/>
            <person name="Gentzbittel L."/>
            <person name="Childs K.L."/>
            <person name="Yandell M."/>
            <person name="Gundlach H."/>
            <person name="Mayer K.F."/>
            <person name="Schwartz D.C."/>
            <person name="Town C.D."/>
        </authorList>
    </citation>
    <scope>GENOME REANNOTATION</scope>
    <source>
        <strain evidence="2 3">cv. Jemalong A17</strain>
    </source>
</reference>
<organism evidence="1 3">
    <name type="scientific">Medicago truncatula</name>
    <name type="common">Barrel medic</name>
    <name type="synonym">Medicago tribuloides</name>
    <dbReference type="NCBI Taxonomy" id="3880"/>
    <lineage>
        <taxon>Eukaryota</taxon>
        <taxon>Viridiplantae</taxon>
        <taxon>Streptophyta</taxon>
        <taxon>Embryophyta</taxon>
        <taxon>Tracheophyta</taxon>
        <taxon>Spermatophyta</taxon>
        <taxon>Magnoliopsida</taxon>
        <taxon>eudicotyledons</taxon>
        <taxon>Gunneridae</taxon>
        <taxon>Pentapetalae</taxon>
        <taxon>rosids</taxon>
        <taxon>fabids</taxon>
        <taxon>Fabales</taxon>
        <taxon>Fabaceae</taxon>
        <taxon>Papilionoideae</taxon>
        <taxon>50 kb inversion clade</taxon>
        <taxon>NPAAA clade</taxon>
        <taxon>Hologalegina</taxon>
        <taxon>IRL clade</taxon>
        <taxon>Trifolieae</taxon>
        <taxon>Medicago</taxon>
    </lineage>
</organism>
<dbReference type="PaxDb" id="3880-AES71637"/>
<dbReference type="EnsemblPlants" id="AES71637">
    <property type="protein sequence ID" value="AES71637"/>
    <property type="gene ID" value="MTR_3g080150"/>
</dbReference>
<dbReference type="Proteomes" id="UP000002051">
    <property type="component" value="Chromosome 3"/>
</dbReference>
<gene>
    <name evidence="1" type="ordered locus">MTR_3g080150</name>
</gene>
<evidence type="ECO:0000313" key="1">
    <source>
        <dbReference type="EMBL" id="AES71637.1"/>
    </source>
</evidence>
<reference evidence="2" key="3">
    <citation type="submission" date="2015-04" db="UniProtKB">
        <authorList>
            <consortium name="EnsemblPlants"/>
        </authorList>
    </citation>
    <scope>IDENTIFICATION</scope>
    <source>
        <strain evidence="2">cv. Jemalong A17</strain>
    </source>
</reference>
<name>G7J6Q5_MEDTR</name>
<reference evidence="1 3" key="1">
    <citation type="journal article" date="2011" name="Nature">
        <title>The Medicago genome provides insight into the evolution of rhizobial symbioses.</title>
        <authorList>
            <person name="Young N.D."/>
            <person name="Debelle F."/>
            <person name="Oldroyd G.E."/>
            <person name="Geurts R."/>
            <person name="Cannon S.B."/>
            <person name="Udvardi M.K."/>
            <person name="Benedito V.A."/>
            <person name="Mayer K.F."/>
            <person name="Gouzy J."/>
            <person name="Schoof H."/>
            <person name="Van de Peer Y."/>
            <person name="Proost S."/>
            <person name="Cook D.R."/>
            <person name="Meyers B.C."/>
            <person name="Spannagl M."/>
            <person name="Cheung F."/>
            <person name="De Mita S."/>
            <person name="Krishnakumar V."/>
            <person name="Gundlach H."/>
            <person name="Zhou S."/>
            <person name="Mudge J."/>
            <person name="Bharti A.K."/>
            <person name="Murray J.D."/>
            <person name="Naoumkina M.A."/>
            <person name="Rosen B."/>
            <person name="Silverstein K.A."/>
            <person name="Tang H."/>
            <person name="Rombauts S."/>
            <person name="Zhao P.X."/>
            <person name="Zhou P."/>
            <person name="Barbe V."/>
            <person name="Bardou P."/>
            <person name="Bechner M."/>
            <person name="Bellec A."/>
            <person name="Berger A."/>
            <person name="Berges H."/>
            <person name="Bidwell S."/>
            <person name="Bisseling T."/>
            <person name="Choisne N."/>
            <person name="Couloux A."/>
            <person name="Denny R."/>
            <person name="Deshpande S."/>
            <person name="Dai X."/>
            <person name="Doyle J.J."/>
            <person name="Dudez A.M."/>
            <person name="Farmer A.D."/>
            <person name="Fouteau S."/>
            <person name="Franken C."/>
            <person name="Gibelin C."/>
            <person name="Gish J."/>
            <person name="Goldstein S."/>
            <person name="Gonzalez A.J."/>
            <person name="Green P.J."/>
            <person name="Hallab A."/>
            <person name="Hartog M."/>
            <person name="Hua A."/>
            <person name="Humphray S.J."/>
            <person name="Jeong D.H."/>
            <person name="Jing Y."/>
            <person name="Jocker A."/>
            <person name="Kenton S.M."/>
            <person name="Kim D.J."/>
            <person name="Klee K."/>
            <person name="Lai H."/>
            <person name="Lang C."/>
            <person name="Lin S."/>
            <person name="Macmil S.L."/>
            <person name="Magdelenat G."/>
            <person name="Matthews L."/>
            <person name="McCorrison J."/>
            <person name="Monaghan E.L."/>
            <person name="Mun J.H."/>
            <person name="Najar F.Z."/>
            <person name="Nicholson C."/>
            <person name="Noirot C."/>
            <person name="O'Bleness M."/>
            <person name="Paule C.R."/>
            <person name="Poulain J."/>
            <person name="Prion F."/>
            <person name="Qin B."/>
            <person name="Qu C."/>
            <person name="Retzel E.F."/>
            <person name="Riddle C."/>
            <person name="Sallet E."/>
            <person name="Samain S."/>
            <person name="Samson N."/>
            <person name="Sanders I."/>
            <person name="Saurat O."/>
            <person name="Scarpelli C."/>
            <person name="Schiex T."/>
            <person name="Segurens B."/>
            <person name="Severin A.J."/>
            <person name="Sherrier D.J."/>
            <person name="Shi R."/>
            <person name="Sims S."/>
            <person name="Singer S.R."/>
            <person name="Sinharoy S."/>
            <person name="Sterck L."/>
            <person name="Viollet A."/>
            <person name="Wang B.B."/>
            <person name="Wang K."/>
            <person name="Wang M."/>
            <person name="Wang X."/>
            <person name="Warfsmann J."/>
            <person name="Weissenbach J."/>
            <person name="White D.D."/>
            <person name="White J.D."/>
            <person name="Wiley G.B."/>
            <person name="Wincker P."/>
            <person name="Xing Y."/>
            <person name="Yang L."/>
            <person name="Yao Z."/>
            <person name="Ying F."/>
            <person name="Zhai J."/>
            <person name="Zhou L."/>
            <person name="Zuber A."/>
            <person name="Denarie J."/>
            <person name="Dixon R.A."/>
            <person name="May G.D."/>
            <person name="Schwartz D.C."/>
            <person name="Rogers J."/>
            <person name="Quetier F."/>
            <person name="Town C.D."/>
            <person name="Roe B.A."/>
        </authorList>
    </citation>
    <scope>NUCLEOTIDE SEQUENCE [LARGE SCALE GENOMIC DNA]</scope>
    <source>
        <strain evidence="1">A17</strain>
        <strain evidence="2 3">cv. Jemalong A17</strain>
    </source>
</reference>
<dbReference type="HOGENOM" id="CLU_2926065_0_0_1"/>
<sequence>MRNTLSDVSEEKTSLRDFSFTYHDYPPTKSLLEEADDCEEIGIENEKNDVAAASLRNNDVK</sequence>
<dbReference type="AlphaFoldDB" id="G7J6Q5"/>
<protein>
    <submittedName>
        <fullName evidence="1 2">Uncharacterized protein</fullName>
    </submittedName>
</protein>
<accession>G7J6Q5</accession>